<dbReference type="InterPro" id="IPR001853">
    <property type="entry name" value="DSBA-like_thioredoxin_dom"/>
</dbReference>
<comment type="catalytic activity">
    <reaction evidence="3 4">
        <text>RX + glutathione = an S-substituted glutathione + a halide anion + H(+)</text>
        <dbReference type="Rhea" id="RHEA:16437"/>
        <dbReference type="ChEBI" id="CHEBI:15378"/>
        <dbReference type="ChEBI" id="CHEBI:16042"/>
        <dbReference type="ChEBI" id="CHEBI:17792"/>
        <dbReference type="ChEBI" id="CHEBI:57925"/>
        <dbReference type="ChEBI" id="CHEBI:90779"/>
        <dbReference type="EC" id="2.5.1.18"/>
    </reaction>
</comment>
<accession>A0AA97LJR5</accession>
<evidence type="ECO:0000256" key="2">
    <source>
        <dbReference type="ARBA" id="ARBA00022679"/>
    </source>
</evidence>
<evidence type="ECO:0000259" key="6">
    <source>
        <dbReference type="Pfam" id="PF01323"/>
    </source>
</evidence>
<feature type="domain" description="DSBA-like thioredoxin" evidence="6">
    <location>
        <begin position="12"/>
        <end position="214"/>
    </location>
</feature>
<dbReference type="PANTHER" id="PTHR42943:SF2">
    <property type="entry name" value="GLUTATHIONE S-TRANSFERASE KAPPA 1"/>
    <property type="match status" value="1"/>
</dbReference>
<dbReference type="GO" id="GO:0004602">
    <property type="term" value="F:glutathione peroxidase activity"/>
    <property type="evidence" value="ECO:0007669"/>
    <property type="project" value="InterPro"/>
</dbReference>
<evidence type="ECO:0000256" key="3">
    <source>
        <dbReference type="ARBA" id="ARBA00047960"/>
    </source>
</evidence>
<evidence type="ECO:0000313" key="8">
    <source>
        <dbReference type="RefSeq" id="XP_054858948.1"/>
    </source>
</evidence>
<dbReference type="RefSeq" id="XP_054858948.1">
    <property type="nucleotide sequence ID" value="XM_055002973.1"/>
</dbReference>
<dbReference type="Pfam" id="PF01323">
    <property type="entry name" value="DSBA"/>
    <property type="match status" value="1"/>
</dbReference>
<dbReference type="PIRSF" id="PIRSF006386">
    <property type="entry name" value="HCCAis_GSTk"/>
    <property type="match status" value="1"/>
</dbReference>
<dbReference type="AlphaFoldDB" id="A0AA97LJR5"/>
<comment type="similarity">
    <text evidence="1 4">Belongs to the GST superfamily. Kappa family.</text>
</comment>
<keyword evidence="2 4" id="KW-0808">Transferase</keyword>
<keyword evidence="7" id="KW-1185">Reference proteome</keyword>
<dbReference type="InterPro" id="IPR014440">
    <property type="entry name" value="HCCAis_GSTk"/>
</dbReference>
<dbReference type="Proteomes" id="UP001190640">
    <property type="component" value="Chromosome 18"/>
</dbReference>
<name>A0AA97LJR5_EUBMA</name>
<dbReference type="GO" id="GO:0006749">
    <property type="term" value="P:glutathione metabolic process"/>
    <property type="evidence" value="ECO:0007669"/>
    <property type="project" value="InterPro"/>
</dbReference>
<dbReference type="KEGG" id="emc:129345741"/>
<protein>
    <recommendedName>
        <fullName evidence="4">Glutathione S-transferase kappa</fullName>
        <ecNumber evidence="4">2.5.1.18</ecNumber>
    </recommendedName>
</protein>
<evidence type="ECO:0000313" key="7">
    <source>
        <dbReference type="Proteomes" id="UP001190640"/>
    </source>
</evidence>
<dbReference type="GO" id="GO:0005739">
    <property type="term" value="C:mitochondrion"/>
    <property type="evidence" value="ECO:0007669"/>
    <property type="project" value="TreeGrafter"/>
</dbReference>
<sequence length="228" mass="25548">MAAARGGGKRLVELFFDVVSPYSWLAFEVLCRYRPIWNIELRLQPTFLAGIMKEAGNQPPAMVPQRGKYMTKDIPRMGKYYQVPLQIPKDFFRSVIEKGSLPAMRFVTAVGVAQPQFLEPVSRELWMRLWSRDEDILDQESILAAAEQAGLPLDQAKKLLEMSTSPEVKNRLKATTGEALRHGAFGLPSVVAHMDSEPQLIFGSDRLELLANILGEKWLGPVPAPSKL</sequence>
<dbReference type="EC" id="2.5.1.18" evidence="4"/>
<organism evidence="7 8">
    <name type="scientific">Eublepharis macularius</name>
    <name type="common">Leopard gecko</name>
    <name type="synonym">Cyrtodactylus macularius</name>
    <dbReference type="NCBI Taxonomy" id="481883"/>
    <lineage>
        <taxon>Eukaryota</taxon>
        <taxon>Metazoa</taxon>
        <taxon>Chordata</taxon>
        <taxon>Craniata</taxon>
        <taxon>Vertebrata</taxon>
        <taxon>Euteleostomi</taxon>
        <taxon>Lepidosauria</taxon>
        <taxon>Squamata</taxon>
        <taxon>Bifurcata</taxon>
        <taxon>Gekkota</taxon>
        <taxon>Eublepharidae</taxon>
        <taxon>Eublepharinae</taxon>
        <taxon>Eublepharis</taxon>
    </lineage>
</organism>
<evidence type="ECO:0000256" key="4">
    <source>
        <dbReference type="PIRNR" id="PIRNR006386"/>
    </source>
</evidence>
<feature type="active site" description="Nucleophile" evidence="5">
    <location>
        <position position="20"/>
    </location>
</feature>
<dbReference type="GO" id="GO:0005777">
    <property type="term" value="C:peroxisome"/>
    <property type="evidence" value="ECO:0007669"/>
    <property type="project" value="TreeGrafter"/>
</dbReference>
<dbReference type="InterPro" id="IPR044088">
    <property type="entry name" value="GSTK"/>
</dbReference>
<dbReference type="FunFam" id="3.40.30.10:FF:000096">
    <property type="entry name" value="Glutathione S-transferase kappa"/>
    <property type="match status" value="1"/>
</dbReference>
<dbReference type="InterPro" id="IPR051924">
    <property type="entry name" value="GST_Kappa/NadH"/>
</dbReference>
<reference evidence="8" key="1">
    <citation type="submission" date="2025-08" db="UniProtKB">
        <authorList>
            <consortium name="RefSeq"/>
        </authorList>
    </citation>
    <scope>IDENTIFICATION</scope>
    <source>
        <tissue evidence="8">Blood</tissue>
    </source>
</reference>
<evidence type="ECO:0000256" key="5">
    <source>
        <dbReference type="PIRSR" id="PIRSR006386-1"/>
    </source>
</evidence>
<proteinExistence type="inferred from homology"/>
<dbReference type="PANTHER" id="PTHR42943">
    <property type="entry name" value="GLUTATHIONE S-TRANSFERASE KAPPA"/>
    <property type="match status" value="1"/>
</dbReference>
<dbReference type="GeneID" id="129345741"/>
<dbReference type="InterPro" id="IPR036249">
    <property type="entry name" value="Thioredoxin-like_sf"/>
</dbReference>
<evidence type="ECO:0000256" key="1">
    <source>
        <dbReference type="ARBA" id="ARBA00006494"/>
    </source>
</evidence>
<dbReference type="GO" id="GO:0004364">
    <property type="term" value="F:glutathione transferase activity"/>
    <property type="evidence" value="ECO:0007669"/>
    <property type="project" value="UniProtKB-UniRule"/>
</dbReference>
<dbReference type="CDD" id="cd03021">
    <property type="entry name" value="DsbA_GSTK"/>
    <property type="match status" value="1"/>
</dbReference>
<dbReference type="CTD" id="373156"/>
<dbReference type="Gene3D" id="3.40.30.10">
    <property type="entry name" value="Glutaredoxin"/>
    <property type="match status" value="1"/>
</dbReference>
<dbReference type="SUPFAM" id="SSF52833">
    <property type="entry name" value="Thioredoxin-like"/>
    <property type="match status" value="1"/>
</dbReference>
<gene>
    <name evidence="8" type="primary">GSTK1</name>
</gene>